<comment type="caution">
    <text evidence="4">The sequence shown here is derived from an EMBL/GenBank/DDBJ whole genome shotgun (WGS) entry which is preliminary data.</text>
</comment>
<name>A0A327NSR9_9BACT</name>
<evidence type="ECO:0000313" key="4">
    <source>
        <dbReference type="EMBL" id="RAI78430.1"/>
    </source>
</evidence>
<dbReference type="AlphaFoldDB" id="A0A327NSR9"/>
<evidence type="ECO:0008006" key="6">
    <source>
        <dbReference type="Google" id="ProtNLM"/>
    </source>
</evidence>
<dbReference type="EMBL" id="QLII01000001">
    <property type="protein sequence ID" value="RAI78430.1"/>
    <property type="molecule type" value="Genomic_DNA"/>
</dbReference>
<protein>
    <recommendedName>
        <fullName evidence="6">Aldose 1-epimerase</fullName>
    </recommendedName>
</protein>
<comment type="subunit">
    <text evidence="2">Monomer.</text>
</comment>
<evidence type="ECO:0000313" key="5">
    <source>
        <dbReference type="Proteomes" id="UP000249016"/>
    </source>
</evidence>
<dbReference type="GO" id="GO:0030246">
    <property type="term" value="F:carbohydrate binding"/>
    <property type="evidence" value="ECO:0007669"/>
    <property type="project" value="InterPro"/>
</dbReference>
<comment type="cofactor">
    <cofactor evidence="1">
        <name>Ca(2+)</name>
        <dbReference type="ChEBI" id="CHEBI:29108"/>
    </cofactor>
</comment>
<dbReference type="OrthoDB" id="5621785at2"/>
<dbReference type="Proteomes" id="UP000249016">
    <property type="component" value="Unassembled WGS sequence"/>
</dbReference>
<evidence type="ECO:0000256" key="2">
    <source>
        <dbReference type="ARBA" id="ARBA00011245"/>
    </source>
</evidence>
<keyword evidence="3" id="KW-0106">Calcium</keyword>
<accession>A0A327NSR9</accession>
<evidence type="ECO:0000256" key="1">
    <source>
        <dbReference type="ARBA" id="ARBA00001913"/>
    </source>
</evidence>
<reference evidence="4 5" key="1">
    <citation type="submission" date="2018-06" db="EMBL/GenBank/DDBJ databases">
        <title>Spirosoma sp. HMF3257 Genome sequencing and assembly.</title>
        <authorList>
            <person name="Kang H."/>
            <person name="Cha I."/>
            <person name="Kim H."/>
            <person name="Kang J."/>
            <person name="Joh K."/>
        </authorList>
    </citation>
    <scope>NUCLEOTIDE SEQUENCE [LARGE SCALE GENOMIC DNA]</scope>
    <source>
        <strain evidence="4 5">HMF3257</strain>
    </source>
</reference>
<organism evidence="4 5">
    <name type="scientific">Spirosoma telluris</name>
    <dbReference type="NCBI Taxonomy" id="2183553"/>
    <lineage>
        <taxon>Bacteria</taxon>
        <taxon>Pseudomonadati</taxon>
        <taxon>Bacteroidota</taxon>
        <taxon>Cytophagia</taxon>
        <taxon>Cytophagales</taxon>
        <taxon>Cytophagaceae</taxon>
        <taxon>Spirosoma</taxon>
    </lineage>
</organism>
<sequence length="314" mass="35508">MGLCSSSISLADWPQAELSNDFIQTTLYLPDASQGYYQGTRFDWSGAFKSLTYKGHSFIEPWFENYDPKLHDAICGPVEEFTPLGYAEAKPGDTFVKIGVGVLRKPDDKNYAFARYYDIVDQGTRNVKKHKDFLEFTHELNSPTGYAYMYHKTVKLTKGKPELVLEHSLKNTGKLPIETSTYDHNFFIIDKQPSGPTVNIEFPFDVKGEGKGFGSTILSQGKQLIYSRELAKKEQVYSAGLQGFDATSASYDIRIENQKTGAGVHITGDRPIQKMVYWACATTSCPEPYIQLKAEPGQEVKWKITYAFYEKQKQ</sequence>
<evidence type="ECO:0000256" key="3">
    <source>
        <dbReference type="ARBA" id="ARBA00022837"/>
    </source>
</evidence>
<gene>
    <name evidence="4" type="ORF">HMF3257_11905</name>
</gene>
<proteinExistence type="predicted"/>
<keyword evidence="5" id="KW-1185">Reference proteome</keyword>
<dbReference type="InterPro" id="IPR014718">
    <property type="entry name" value="GH-type_carb-bd"/>
</dbReference>
<dbReference type="Gene3D" id="2.70.98.10">
    <property type="match status" value="1"/>
</dbReference>